<dbReference type="OrthoDB" id="5351233at2759"/>
<dbReference type="AlphaFoldDB" id="A0A0G2I9I4"/>
<comment type="subcellular location">
    <subcellularLocation>
        <location evidence="2">Cytoplasm</location>
    </subcellularLocation>
    <subcellularLocation>
        <location evidence="1">Nucleus</location>
    </subcellularLocation>
</comment>
<dbReference type="PANTHER" id="PTHR13339">
    <property type="entry name" value="COP9 SIGNALOSOME COMPLEX SUBUNIT 8"/>
    <property type="match status" value="1"/>
</dbReference>
<keyword evidence="5" id="KW-0539">Nucleus</keyword>
<evidence type="ECO:0000313" key="8">
    <source>
        <dbReference type="Proteomes" id="UP000034164"/>
    </source>
</evidence>
<dbReference type="EMBL" id="LCZI01000282">
    <property type="protein sequence ID" value="KKZ67312.1"/>
    <property type="molecule type" value="Genomic_DNA"/>
</dbReference>
<evidence type="ECO:0000259" key="6">
    <source>
        <dbReference type="Pfam" id="PF10075"/>
    </source>
</evidence>
<feature type="domain" description="CSN8/PSMD8/EIF3K" evidence="6">
    <location>
        <begin position="47"/>
        <end position="193"/>
    </location>
</feature>
<name>A0A0G2I9I4_9EURO</name>
<evidence type="ECO:0000256" key="3">
    <source>
        <dbReference type="ARBA" id="ARBA00022490"/>
    </source>
</evidence>
<dbReference type="GO" id="GO:0000338">
    <property type="term" value="P:protein deneddylation"/>
    <property type="evidence" value="ECO:0007669"/>
    <property type="project" value="InterPro"/>
</dbReference>
<evidence type="ECO:0000256" key="5">
    <source>
        <dbReference type="ARBA" id="ARBA00023242"/>
    </source>
</evidence>
<sequence length="222" mass="24479">MASLADIACVLATAPSSAVLLQKLMELEGDVSLTFGDTHMASDTEFLSTYYSSYLFALLLEDEINEAHMLMRRLPESLVKGDPTIQSTIALLRAVWNKNHEKIYRIIRTTQWPQSIKHLVEQYQLFFQNKTFQDISLAYGSLRPSTAALYLGLDSVGEDTMSDNTDGTGPELIDMLTGKGWEWNAESKLFAPKVTTQVRKVTGSGSAAIGQLAAQLRGSHGD</sequence>
<comment type="caution">
    <text evidence="7">The sequence shown here is derived from an EMBL/GenBank/DDBJ whole genome shotgun (WGS) entry which is preliminary data.</text>
</comment>
<reference evidence="8" key="1">
    <citation type="journal article" date="2015" name="PLoS Genet.">
        <title>The dynamic genome and transcriptome of the human fungal pathogen Blastomyces and close relative Emmonsia.</title>
        <authorList>
            <person name="Munoz J.F."/>
            <person name="Gauthier G.M."/>
            <person name="Desjardins C.A."/>
            <person name="Gallo J.E."/>
            <person name="Holder J."/>
            <person name="Sullivan T.D."/>
            <person name="Marty A.J."/>
            <person name="Carmen J.C."/>
            <person name="Chen Z."/>
            <person name="Ding L."/>
            <person name="Gujja S."/>
            <person name="Magrini V."/>
            <person name="Misas E."/>
            <person name="Mitreva M."/>
            <person name="Priest M."/>
            <person name="Saif S."/>
            <person name="Whiston E.A."/>
            <person name="Young S."/>
            <person name="Zeng Q."/>
            <person name="Goldman W.E."/>
            <person name="Mardis E.R."/>
            <person name="Taylor J.W."/>
            <person name="McEwen J.G."/>
            <person name="Clay O.K."/>
            <person name="Klein B.S."/>
            <person name="Cuomo C.A."/>
        </authorList>
    </citation>
    <scope>NUCLEOTIDE SEQUENCE [LARGE SCALE GENOMIC DNA]</scope>
    <source>
        <strain evidence="8">UAMH 3008</strain>
    </source>
</reference>
<proteinExistence type="predicted"/>
<dbReference type="PANTHER" id="PTHR13339:SF0">
    <property type="entry name" value="COP9 SIGNALOSOME COMPLEX SUBUNIT 8"/>
    <property type="match status" value="1"/>
</dbReference>
<evidence type="ECO:0000256" key="4">
    <source>
        <dbReference type="ARBA" id="ARBA00022790"/>
    </source>
</evidence>
<dbReference type="InterPro" id="IPR033205">
    <property type="entry name" value="COP9_CSN8"/>
</dbReference>
<dbReference type="GO" id="GO:0010387">
    <property type="term" value="P:COP9 signalosome assembly"/>
    <property type="evidence" value="ECO:0007669"/>
    <property type="project" value="InterPro"/>
</dbReference>
<dbReference type="VEuPathDB" id="FungiDB:EMCG_06995"/>
<dbReference type="Proteomes" id="UP000034164">
    <property type="component" value="Unassembled WGS sequence"/>
</dbReference>
<evidence type="ECO:0000313" key="7">
    <source>
        <dbReference type="EMBL" id="KKZ67312.1"/>
    </source>
</evidence>
<dbReference type="GO" id="GO:0005737">
    <property type="term" value="C:cytoplasm"/>
    <property type="evidence" value="ECO:0007669"/>
    <property type="project" value="UniProtKB-SubCell"/>
</dbReference>
<protein>
    <recommendedName>
        <fullName evidence="6">CSN8/PSMD8/EIF3K domain-containing protein</fullName>
    </recommendedName>
</protein>
<dbReference type="InterPro" id="IPR033464">
    <property type="entry name" value="CSN8_PSD8_EIF3K"/>
</dbReference>
<keyword evidence="4" id="KW-0736">Signalosome</keyword>
<evidence type="ECO:0000256" key="1">
    <source>
        <dbReference type="ARBA" id="ARBA00004123"/>
    </source>
</evidence>
<dbReference type="Gene3D" id="1.25.40.990">
    <property type="match status" value="1"/>
</dbReference>
<dbReference type="Pfam" id="PF10075">
    <property type="entry name" value="CSN8_PSD8_EIF3K"/>
    <property type="match status" value="1"/>
</dbReference>
<organism evidence="7 8">
    <name type="scientific">[Emmonsia] crescens</name>
    <dbReference type="NCBI Taxonomy" id="73230"/>
    <lineage>
        <taxon>Eukaryota</taxon>
        <taxon>Fungi</taxon>
        <taxon>Dikarya</taxon>
        <taxon>Ascomycota</taxon>
        <taxon>Pezizomycotina</taxon>
        <taxon>Eurotiomycetes</taxon>
        <taxon>Eurotiomycetidae</taxon>
        <taxon>Onygenales</taxon>
        <taxon>Ajellomycetaceae</taxon>
        <taxon>Emergomyces</taxon>
    </lineage>
</organism>
<gene>
    <name evidence="7" type="ORF">EMCG_06995</name>
</gene>
<dbReference type="GO" id="GO:0008180">
    <property type="term" value="C:COP9 signalosome"/>
    <property type="evidence" value="ECO:0007669"/>
    <property type="project" value="UniProtKB-KW"/>
</dbReference>
<accession>A0A0G2I9I4</accession>
<keyword evidence="3" id="KW-0963">Cytoplasm</keyword>
<evidence type="ECO:0000256" key="2">
    <source>
        <dbReference type="ARBA" id="ARBA00004496"/>
    </source>
</evidence>